<accession>A0A5Q0M1G5</accession>
<evidence type="ECO:0000313" key="2">
    <source>
        <dbReference type="Proteomes" id="UP000326780"/>
    </source>
</evidence>
<evidence type="ECO:0000313" key="1">
    <source>
        <dbReference type="EMBL" id="QFZ83276.1"/>
    </source>
</evidence>
<dbReference type="EMBL" id="CP045644">
    <property type="protein sequence ID" value="QFZ83276.1"/>
    <property type="molecule type" value="Genomic_DNA"/>
</dbReference>
<sequence>MSAFQDHFADHAASSFARQIALGDVIGERPWGIDTQKGLLRFGDDLEYPVQLLGTHAFEPRTWLWVWANTQSNLPPQLTEAALRIRQLGEAQTVGAFTQPSLQLDDITDHMIAMTCSGLEGGRCYYRAPYDGGALFVLLDDVPAEVLAPVSLPRVNTVLMEVISQFDVDHRRMVTSFLRQQGLHAASNGAGGIRAERAGEGHIEISFDELGRISNVAATLGPAASAPSTQAARKKSRWQFWK</sequence>
<dbReference type="RefSeq" id="WP_153282013.1">
    <property type="nucleotide sequence ID" value="NZ_CP045644.1"/>
</dbReference>
<gene>
    <name evidence="1" type="ORF">GFK26_11135</name>
</gene>
<reference evidence="1 2" key="1">
    <citation type="submission" date="2019-10" db="EMBL/GenBank/DDBJ databases">
        <title>Complete genome sequence of Variovorax paradoxus 5C-2.</title>
        <authorList>
            <person name="Gogoleva N.E."/>
            <person name="Balkin A.S."/>
        </authorList>
    </citation>
    <scope>NUCLEOTIDE SEQUENCE [LARGE SCALE GENOMIC DNA]</scope>
    <source>
        <strain evidence="1 2">5C-2</strain>
    </source>
</reference>
<dbReference type="Proteomes" id="UP000326780">
    <property type="component" value="Chromosome"/>
</dbReference>
<organism evidence="1 2">
    <name type="scientific">Variovorax paradoxus</name>
    <dbReference type="NCBI Taxonomy" id="34073"/>
    <lineage>
        <taxon>Bacteria</taxon>
        <taxon>Pseudomonadati</taxon>
        <taxon>Pseudomonadota</taxon>
        <taxon>Betaproteobacteria</taxon>
        <taxon>Burkholderiales</taxon>
        <taxon>Comamonadaceae</taxon>
        <taxon>Variovorax</taxon>
    </lineage>
</organism>
<dbReference type="Pfam" id="PF21813">
    <property type="entry name" value="DUF6882"/>
    <property type="match status" value="1"/>
</dbReference>
<protein>
    <submittedName>
        <fullName evidence="1">Uncharacterized protein</fullName>
    </submittedName>
</protein>
<proteinExistence type="predicted"/>
<dbReference type="InterPro" id="IPR049249">
    <property type="entry name" value="DUF6882"/>
</dbReference>
<dbReference type="AlphaFoldDB" id="A0A5Q0M1G5"/>
<name>A0A5Q0M1G5_VARPD</name>